<evidence type="ECO:0000313" key="1">
    <source>
        <dbReference type="EMBL" id="KAG1305206.1"/>
    </source>
</evidence>
<organism evidence="1 2">
    <name type="scientific">Rhizopus oryzae</name>
    <name type="common">Mucormycosis agent</name>
    <name type="synonym">Rhizopus arrhizus var. delemar</name>
    <dbReference type="NCBI Taxonomy" id="64495"/>
    <lineage>
        <taxon>Eukaryota</taxon>
        <taxon>Fungi</taxon>
        <taxon>Fungi incertae sedis</taxon>
        <taxon>Mucoromycota</taxon>
        <taxon>Mucoromycotina</taxon>
        <taxon>Mucoromycetes</taxon>
        <taxon>Mucorales</taxon>
        <taxon>Mucorineae</taxon>
        <taxon>Rhizopodaceae</taxon>
        <taxon>Rhizopus</taxon>
    </lineage>
</organism>
<accession>A0A9P7BQ59</accession>
<name>A0A9P7BQ59_RHIOR</name>
<gene>
    <name evidence="1" type="ORF">G6F64_008566</name>
</gene>
<comment type="caution">
    <text evidence="1">The sequence shown here is derived from an EMBL/GenBank/DDBJ whole genome shotgun (WGS) entry which is preliminary data.</text>
</comment>
<dbReference type="AlphaFoldDB" id="A0A9P7BQ59"/>
<keyword evidence="2" id="KW-1185">Reference proteome</keyword>
<dbReference type="Proteomes" id="UP000716291">
    <property type="component" value="Unassembled WGS sequence"/>
</dbReference>
<evidence type="ECO:0008006" key="3">
    <source>
        <dbReference type="Google" id="ProtNLM"/>
    </source>
</evidence>
<protein>
    <recommendedName>
        <fullName evidence="3">Reverse transcriptase domain-containing protein</fullName>
    </recommendedName>
</protein>
<sequence>MPKLLKICEDYSLSLGFHWNPSKCVVLSDMNDDLSYELYGQNLPKQHSFSYLGVPFKPGGYLNPQELIEHNVCKAFVMMNVLASVGVNPNGFDRLLSTRFYAQIVRARLEYGLAINQLTASQIKVLEDAQNECLRRIYGASKRASTKLNSSFDLFRYLKTLS</sequence>
<proteinExistence type="predicted"/>
<reference evidence="1" key="1">
    <citation type="journal article" date="2020" name="Microb. Genom.">
        <title>Genetic diversity of clinical and environmental Mucorales isolates obtained from an investigation of mucormycosis cases among solid organ transplant recipients.</title>
        <authorList>
            <person name="Nguyen M.H."/>
            <person name="Kaul D."/>
            <person name="Muto C."/>
            <person name="Cheng S.J."/>
            <person name="Richter R.A."/>
            <person name="Bruno V.M."/>
            <person name="Liu G."/>
            <person name="Beyhan S."/>
            <person name="Sundermann A.J."/>
            <person name="Mounaud S."/>
            <person name="Pasculle A.W."/>
            <person name="Nierman W.C."/>
            <person name="Driscoll E."/>
            <person name="Cumbie R."/>
            <person name="Clancy C.J."/>
            <person name="Dupont C.L."/>
        </authorList>
    </citation>
    <scope>NUCLEOTIDE SEQUENCE</scope>
    <source>
        <strain evidence="1">GL11</strain>
    </source>
</reference>
<evidence type="ECO:0000313" key="2">
    <source>
        <dbReference type="Proteomes" id="UP000716291"/>
    </source>
</evidence>
<dbReference type="EMBL" id="JAANQT010001426">
    <property type="protein sequence ID" value="KAG1305206.1"/>
    <property type="molecule type" value="Genomic_DNA"/>
</dbReference>